<reference evidence="1 2" key="1">
    <citation type="submission" date="2023-08" db="EMBL/GenBank/DDBJ databases">
        <authorList>
            <person name="Folkvardsen B D."/>
            <person name="Norman A."/>
        </authorList>
    </citation>
    <scope>NUCLEOTIDE SEQUENCE [LARGE SCALE GENOMIC DNA]</scope>
    <source>
        <strain evidence="1 2">Mu0053</strain>
    </source>
</reference>
<dbReference type="Proteomes" id="UP001190465">
    <property type="component" value="Chromosome"/>
</dbReference>
<gene>
    <name evidence="1" type="ORF">MU0053_001248</name>
</gene>
<dbReference type="GO" id="GO:0003677">
    <property type="term" value="F:DNA binding"/>
    <property type="evidence" value="ECO:0007669"/>
    <property type="project" value="UniProtKB-KW"/>
</dbReference>
<keyword evidence="2" id="KW-1185">Reference proteome</keyword>
<proteinExistence type="predicted"/>
<evidence type="ECO:0000313" key="2">
    <source>
        <dbReference type="Proteomes" id="UP001190465"/>
    </source>
</evidence>
<sequence length="73" mass="8188">MTVTLDNPDALLLPRDVAALRCTTENALAQERWRGRGPRYVRDGRRVLYRAGDLTDYIAAHTIEPGAPVPQQE</sequence>
<dbReference type="RefSeq" id="WP_308481508.1">
    <property type="nucleotide sequence ID" value="NZ_OY726397.1"/>
</dbReference>
<dbReference type="EMBL" id="OY726397">
    <property type="protein sequence ID" value="CAJ1498798.1"/>
    <property type="molecule type" value="Genomic_DNA"/>
</dbReference>
<evidence type="ECO:0000313" key="1">
    <source>
        <dbReference type="EMBL" id="CAJ1498798.1"/>
    </source>
</evidence>
<keyword evidence="1" id="KW-0238">DNA-binding</keyword>
<protein>
    <submittedName>
        <fullName evidence="1">DNA-binding protein</fullName>
    </submittedName>
</protein>
<organism evidence="1 2">
    <name type="scientific">[Mycobacterium] burgundiense</name>
    <dbReference type="NCBI Taxonomy" id="3064286"/>
    <lineage>
        <taxon>Bacteria</taxon>
        <taxon>Bacillati</taxon>
        <taxon>Actinomycetota</taxon>
        <taxon>Actinomycetes</taxon>
        <taxon>Mycobacteriales</taxon>
        <taxon>Mycobacteriaceae</taxon>
        <taxon>Mycolicibacterium</taxon>
    </lineage>
</organism>
<name>A0ABN9N1E9_9MYCO</name>
<accession>A0ABN9N1E9</accession>